<proteinExistence type="predicted"/>
<evidence type="ECO:0000313" key="9">
    <source>
        <dbReference type="Proteomes" id="UP001211249"/>
    </source>
</evidence>
<dbReference type="Gene3D" id="3.40.50.150">
    <property type="entry name" value="Vaccinia Virus protein VP39"/>
    <property type="match status" value="1"/>
</dbReference>
<dbReference type="PROSITE" id="PS00092">
    <property type="entry name" value="N6_MTASE"/>
    <property type="match status" value="1"/>
</dbReference>
<keyword evidence="9" id="KW-1185">Reference proteome</keyword>
<evidence type="ECO:0000256" key="2">
    <source>
        <dbReference type="ARBA" id="ARBA00022603"/>
    </source>
</evidence>
<protein>
    <recommendedName>
        <fullName evidence="1">site-specific DNA-methyltransferase (adenine-specific)</fullName>
        <ecNumber evidence="1">2.1.1.72</ecNumber>
    </recommendedName>
</protein>
<dbReference type="Pfam" id="PF07669">
    <property type="entry name" value="Eco57I"/>
    <property type="match status" value="1"/>
</dbReference>
<comment type="catalytic activity">
    <reaction evidence="5">
        <text>a 2'-deoxyadenosine in DNA + S-adenosyl-L-methionine = an N(6)-methyl-2'-deoxyadenosine in DNA + S-adenosyl-L-homocysteine + H(+)</text>
        <dbReference type="Rhea" id="RHEA:15197"/>
        <dbReference type="Rhea" id="RHEA-COMP:12418"/>
        <dbReference type="Rhea" id="RHEA-COMP:12419"/>
        <dbReference type="ChEBI" id="CHEBI:15378"/>
        <dbReference type="ChEBI" id="CHEBI:57856"/>
        <dbReference type="ChEBI" id="CHEBI:59789"/>
        <dbReference type="ChEBI" id="CHEBI:90615"/>
        <dbReference type="ChEBI" id="CHEBI:90616"/>
        <dbReference type="EC" id="2.1.1.72"/>
    </reaction>
</comment>
<feature type="domain" description="Type ISP restriction-modification enzyme LLaBIII C-terminal specificity" evidence="7">
    <location>
        <begin position="239"/>
        <end position="611"/>
    </location>
</feature>
<dbReference type="EMBL" id="JAQMUC010000005">
    <property type="protein sequence ID" value="MDB9534447.1"/>
    <property type="molecule type" value="Genomic_DNA"/>
</dbReference>
<dbReference type="InterPro" id="IPR029063">
    <property type="entry name" value="SAM-dependent_MTases_sf"/>
</dbReference>
<evidence type="ECO:0000256" key="4">
    <source>
        <dbReference type="ARBA" id="ARBA00022691"/>
    </source>
</evidence>
<reference evidence="8 9" key="1">
    <citation type="submission" date="2023-01" db="EMBL/GenBank/DDBJ databases">
        <title>Genomes from the Australian National Cyanobacteria Reference Collection.</title>
        <authorList>
            <person name="Willis A."/>
            <person name="Lee E.M.F."/>
        </authorList>
    </citation>
    <scope>NUCLEOTIDE SEQUENCE [LARGE SCALE GENOMIC DNA]</scope>
    <source>
        <strain evidence="8 9">CS-1226</strain>
    </source>
</reference>
<sequence length="635" mass="74269">MFENAGYLLESIFPENNQRVINQKQRDITVIIGNPPYSAGQTSENDGNKNLKYENLDQKIANSYAKYSTATNKNSLYDSYIRGFRWASDRIKDQGIVCFVSNGSFIDGNAMDGFRKCLVDEFTSIYCFNLRGNARTSGEQRRQEKGNVFGEGTRTTIAIIFLIKNSSKKSENKVFYHDIGDYLSQKEKLDIIKNFGDISTMKWQEITPNENYDWINQRNDDFENFISLGDKKDATTKTIFDVYSRGLATSRDTWVYNFSQKSVIDNMTRMIDFYNQQVEDFKKSLKGQTLNNVEQRKKQVESFIDNDPKNISWSRGLKNDLGRFINYEFSYDSVFMGIYRPYCKNWVYFNKYFNDMIYQLPKIFPNQNLENLVICVTGVGVVKDFSALISNLIPDLCIQGAATAGQCFPLYTYEKQRELGELFATATTEQYTKKENIPDSILKEYQQKYQDTTITKSDIFYYIYGVLHSPEYKQRFASDLKKMLPRIPFTADFWTFSQAGRELAYYHLNYETIEPYELEEFKKDLYLDHQDYQVEKMVFGKNKNGIDKTIIIYNSKLTLSQIPLEAYEYKVCDKSALEWIMERYKVTKDKDSGIINDPNHWSENPRYIVDLVKRIVRVSLETVRIVKSLPALNEW</sequence>
<evidence type="ECO:0000259" key="6">
    <source>
        <dbReference type="Pfam" id="PF07669"/>
    </source>
</evidence>
<evidence type="ECO:0000256" key="3">
    <source>
        <dbReference type="ARBA" id="ARBA00022679"/>
    </source>
</evidence>
<dbReference type="RefSeq" id="WP_271794533.1">
    <property type="nucleotide sequence ID" value="NZ_JAQMUC010000005.1"/>
</dbReference>
<evidence type="ECO:0000259" key="7">
    <source>
        <dbReference type="Pfam" id="PF18135"/>
    </source>
</evidence>
<gene>
    <name evidence="8" type="ORF">PN451_01065</name>
</gene>
<dbReference type="SUPFAM" id="SSF53335">
    <property type="entry name" value="S-adenosyl-L-methionine-dependent methyltransferases"/>
    <property type="match status" value="1"/>
</dbReference>
<evidence type="ECO:0000256" key="5">
    <source>
        <dbReference type="ARBA" id="ARBA00047942"/>
    </source>
</evidence>
<dbReference type="InterPro" id="IPR041635">
    <property type="entry name" value="Type_ISP_LLaBIII_C"/>
</dbReference>
<feature type="domain" description="Type II methyltransferase M.TaqI-like" evidence="6">
    <location>
        <begin position="23"/>
        <end position="123"/>
    </location>
</feature>
<dbReference type="InterPro" id="IPR050953">
    <property type="entry name" value="N4_N6_ade-DNA_methylase"/>
</dbReference>
<keyword evidence="3" id="KW-0808">Transferase</keyword>
<accession>A0ABT5AAY0</accession>
<keyword evidence="2" id="KW-0489">Methyltransferase</keyword>
<keyword evidence="4" id="KW-0949">S-adenosyl-L-methionine</keyword>
<dbReference type="InterPro" id="IPR011639">
    <property type="entry name" value="MethylTrfase_TaqI-like_dom"/>
</dbReference>
<dbReference type="EC" id="2.1.1.72" evidence="1"/>
<comment type="caution">
    <text evidence="8">The sequence shown here is derived from an EMBL/GenBank/DDBJ whole genome shotgun (WGS) entry which is preliminary data.</text>
</comment>
<dbReference type="Pfam" id="PF18135">
    <property type="entry name" value="Type_ISP_C"/>
    <property type="match status" value="1"/>
</dbReference>
<dbReference type="Proteomes" id="UP001211249">
    <property type="component" value="Unassembled WGS sequence"/>
</dbReference>
<evidence type="ECO:0000313" key="8">
    <source>
        <dbReference type="EMBL" id="MDB9534447.1"/>
    </source>
</evidence>
<dbReference type="InterPro" id="IPR002052">
    <property type="entry name" value="DNA_methylase_N6_adenine_CS"/>
</dbReference>
<name>A0ABT5AAY0_9CYAN</name>
<organism evidence="8 9">
    <name type="scientific">Dolichospermum planctonicum CS-1226</name>
    <dbReference type="NCBI Taxonomy" id="3021751"/>
    <lineage>
        <taxon>Bacteria</taxon>
        <taxon>Bacillati</taxon>
        <taxon>Cyanobacteriota</taxon>
        <taxon>Cyanophyceae</taxon>
        <taxon>Nostocales</taxon>
        <taxon>Aphanizomenonaceae</taxon>
        <taxon>Dolichospermum</taxon>
        <taxon>Dolichospermum planctonicum</taxon>
    </lineage>
</organism>
<dbReference type="PANTHER" id="PTHR33841">
    <property type="entry name" value="DNA METHYLTRANSFERASE YEEA-RELATED"/>
    <property type="match status" value="1"/>
</dbReference>
<evidence type="ECO:0000256" key="1">
    <source>
        <dbReference type="ARBA" id="ARBA00011900"/>
    </source>
</evidence>
<dbReference type="PANTHER" id="PTHR33841:SF1">
    <property type="entry name" value="DNA METHYLTRANSFERASE A"/>
    <property type="match status" value="1"/>
</dbReference>